<dbReference type="PROSITE" id="PS01124">
    <property type="entry name" value="HTH_ARAC_FAMILY_2"/>
    <property type="match status" value="1"/>
</dbReference>
<evidence type="ECO:0000313" key="11">
    <source>
        <dbReference type="Proteomes" id="UP001301388"/>
    </source>
</evidence>
<evidence type="ECO:0000256" key="1">
    <source>
        <dbReference type="ARBA" id="ARBA00001286"/>
    </source>
</evidence>
<keyword evidence="11" id="KW-1185">Reference proteome</keyword>
<dbReference type="Gene3D" id="3.30.160.70">
    <property type="entry name" value="Methylated DNA-protein cysteine methyltransferase domain"/>
    <property type="match status" value="1"/>
</dbReference>
<accession>A0ABU5TMJ3</accession>
<comment type="caution">
    <text evidence="10">The sequence shown here is derived from an EMBL/GenBank/DDBJ whole genome shotgun (WGS) entry which is preliminary data.</text>
</comment>
<sequence>MLQTMNSPMDKFLDENMSDHATYELMAKAIAFIRQNHREQPDLAAIAQQVHLSEYHFQRLFTKWAGISPKRFLQYLTVEYAKSKIAETRNLLELTGDMGLSSAGRLHDLFVNLEAMSPHEFKTGGADLQICFGIHETMFGDCLIAITERGICNLHFLDGMDNQSAALMLREEWSRAEIIYDCKITQPISDRLFSNLLNLNTVSQPPLTLYVKGTNFQIQVWRALLRIPFGGITTYQGLGRSLGRSNAARAIGNAVGSNPISFIIPCHRVIRESGELGGYRWGLERKTAILGWEASCQNLRICAK</sequence>
<gene>
    <name evidence="10" type="ORF">VB774_17550</name>
</gene>
<dbReference type="InterPro" id="IPR009057">
    <property type="entry name" value="Homeodomain-like_sf"/>
</dbReference>
<dbReference type="PANTHER" id="PTHR10815">
    <property type="entry name" value="METHYLATED-DNA--PROTEIN-CYSTEINE METHYLTRANSFERASE"/>
    <property type="match status" value="1"/>
</dbReference>
<dbReference type="SUPFAM" id="SSF53155">
    <property type="entry name" value="Methylated DNA-protein cysteine methyltransferase domain"/>
    <property type="match status" value="1"/>
</dbReference>
<dbReference type="Gene3D" id="1.10.10.60">
    <property type="entry name" value="Homeodomain-like"/>
    <property type="match status" value="1"/>
</dbReference>
<dbReference type="PANTHER" id="PTHR10815:SF13">
    <property type="entry name" value="METHYLATED-DNA--PROTEIN-CYSTEINE METHYLTRANSFERASE"/>
    <property type="match status" value="1"/>
</dbReference>
<evidence type="ECO:0000259" key="9">
    <source>
        <dbReference type="PROSITE" id="PS01124"/>
    </source>
</evidence>
<dbReference type="InterPro" id="IPR036217">
    <property type="entry name" value="MethylDNA_cys_MeTrfase_DNAb"/>
</dbReference>
<evidence type="ECO:0000256" key="8">
    <source>
        <dbReference type="ARBA" id="ARBA00049348"/>
    </source>
</evidence>
<evidence type="ECO:0000256" key="7">
    <source>
        <dbReference type="ARBA" id="ARBA00023204"/>
    </source>
</evidence>
<dbReference type="Pfam" id="PF01035">
    <property type="entry name" value="DNA_binding_1"/>
    <property type="match status" value="1"/>
</dbReference>
<dbReference type="SUPFAM" id="SSF46689">
    <property type="entry name" value="Homeodomain-like"/>
    <property type="match status" value="1"/>
</dbReference>
<dbReference type="GO" id="GO:0003908">
    <property type="term" value="F:methylated-DNA-[protein]-cysteine S-methyltransferase activity"/>
    <property type="evidence" value="ECO:0007669"/>
    <property type="project" value="UniProtKB-EC"/>
</dbReference>
<dbReference type="InterPro" id="IPR036388">
    <property type="entry name" value="WH-like_DNA-bd_sf"/>
</dbReference>
<dbReference type="CDD" id="cd06445">
    <property type="entry name" value="ATase"/>
    <property type="match status" value="1"/>
</dbReference>
<dbReference type="InterPro" id="IPR014048">
    <property type="entry name" value="MethylDNA_cys_MeTrfase_DNA-bd"/>
</dbReference>
<keyword evidence="3 10" id="KW-0808">Transferase</keyword>
<keyword evidence="4" id="KW-0227">DNA damage</keyword>
<dbReference type="EC" id="2.1.1.63" evidence="10"/>
<evidence type="ECO:0000256" key="4">
    <source>
        <dbReference type="ARBA" id="ARBA00022763"/>
    </source>
</evidence>
<keyword evidence="2 10" id="KW-0489">Methyltransferase</keyword>
<organism evidence="10 11">
    <name type="scientific">Pseudanabaena galeata UHCC 0370</name>
    <dbReference type="NCBI Taxonomy" id="3110310"/>
    <lineage>
        <taxon>Bacteria</taxon>
        <taxon>Bacillati</taxon>
        <taxon>Cyanobacteriota</taxon>
        <taxon>Cyanophyceae</taxon>
        <taxon>Pseudanabaenales</taxon>
        <taxon>Pseudanabaenaceae</taxon>
        <taxon>Pseudanabaena</taxon>
    </lineage>
</organism>
<protein>
    <submittedName>
        <fullName evidence="10">Methylated-DNA--[protein]-cysteine S-methyltransferase</fullName>
        <ecNumber evidence="10">2.1.1.63</ecNumber>
    </submittedName>
</protein>
<keyword evidence="7" id="KW-0234">DNA repair</keyword>
<comment type="catalytic activity">
    <reaction evidence="1">
        <text>a 4-O-methyl-thymidine in DNA + L-cysteinyl-[protein] = a thymidine in DNA + S-methyl-L-cysteinyl-[protein]</text>
        <dbReference type="Rhea" id="RHEA:53428"/>
        <dbReference type="Rhea" id="RHEA-COMP:10131"/>
        <dbReference type="Rhea" id="RHEA-COMP:10132"/>
        <dbReference type="Rhea" id="RHEA-COMP:13555"/>
        <dbReference type="Rhea" id="RHEA-COMP:13556"/>
        <dbReference type="ChEBI" id="CHEBI:29950"/>
        <dbReference type="ChEBI" id="CHEBI:82612"/>
        <dbReference type="ChEBI" id="CHEBI:137386"/>
        <dbReference type="ChEBI" id="CHEBI:137387"/>
        <dbReference type="EC" id="2.1.1.63"/>
    </reaction>
</comment>
<evidence type="ECO:0000256" key="2">
    <source>
        <dbReference type="ARBA" id="ARBA00022603"/>
    </source>
</evidence>
<evidence type="ECO:0000256" key="5">
    <source>
        <dbReference type="ARBA" id="ARBA00023015"/>
    </source>
</evidence>
<dbReference type="Pfam" id="PF12833">
    <property type="entry name" value="HTH_18"/>
    <property type="match status" value="1"/>
</dbReference>
<feature type="domain" description="HTH araC/xylS-type" evidence="9">
    <location>
        <begin position="27"/>
        <end position="124"/>
    </location>
</feature>
<dbReference type="NCBIfam" id="TIGR00589">
    <property type="entry name" value="ogt"/>
    <property type="match status" value="1"/>
</dbReference>
<proteinExistence type="predicted"/>
<name>A0ABU5TMJ3_9CYAN</name>
<dbReference type="GO" id="GO:0032259">
    <property type="term" value="P:methylation"/>
    <property type="evidence" value="ECO:0007669"/>
    <property type="project" value="UniProtKB-KW"/>
</dbReference>
<dbReference type="Proteomes" id="UP001301388">
    <property type="component" value="Unassembled WGS sequence"/>
</dbReference>
<dbReference type="InterPro" id="IPR036631">
    <property type="entry name" value="MGMT_N_sf"/>
</dbReference>
<evidence type="ECO:0000256" key="6">
    <source>
        <dbReference type="ARBA" id="ARBA00023163"/>
    </source>
</evidence>
<dbReference type="PROSITE" id="PS00374">
    <property type="entry name" value="MGMT"/>
    <property type="match status" value="1"/>
</dbReference>
<comment type="catalytic activity">
    <reaction evidence="8">
        <text>a 6-O-methyl-2'-deoxyguanosine in DNA + L-cysteinyl-[protein] = S-methyl-L-cysteinyl-[protein] + a 2'-deoxyguanosine in DNA</text>
        <dbReference type="Rhea" id="RHEA:24000"/>
        <dbReference type="Rhea" id="RHEA-COMP:10131"/>
        <dbReference type="Rhea" id="RHEA-COMP:10132"/>
        <dbReference type="Rhea" id="RHEA-COMP:11367"/>
        <dbReference type="Rhea" id="RHEA-COMP:11368"/>
        <dbReference type="ChEBI" id="CHEBI:29950"/>
        <dbReference type="ChEBI" id="CHEBI:82612"/>
        <dbReference type="ChEBI" id="CHEBI:85445"/>
        <dbReference type="ChEBI" id="CHEBI:85448"/>
        <dbReference type="EC" id="2.1.1.63"/>
    </reaction>
</comment>
<dbReference type="EMBL" id="JAYGIE010000089">
    <property type="protein sequence ID" value="MEA5479430.1"/>
    <property type="molecule type" value="Genomic_DNA"/>
</dbReference>
<keyword evidence="6" id="KW-0804">Transcription</keyword>
<dbReference type="InterPro" id="IPR001497">
    <property type="entry name" value="MethylDNA_cys_MeTrfase_AS"/>
</dbReference>
<dbReference type="SMART" id="SM00342">
    <property type="entry name" value="HTH_ARAC"/>
    <property type="match status" value="1"/>
</dbReference>
<dbReference type="SUPFAM" id="SSF46767">
    <property type="entry name" value="Methylated DNA-protein cysteine methyltransferase, C-terminal domain"/>
    <property type="match status" value="1"/>
</dbReference>
<dbReference type="InterPro" id="IPR018060">
    <property type="entry name" value="HTH_AraC"/>
</dbReference>
<reference evidence="10 11" key="1">
    <citation type="submission" date="2023-12" db="EMBL/GenBank/DDBJ databases">
        <title>Baltic Sea Cyanobacteria.</title>
        <authorList>
            <person name="Delbaje E."/>
            <person name="Fewer D.P."/>
            <person name="Shishido T.K."/>
        </authorList>
    </citation>
    <scope>NUCLEOTIDE SEQUENCE [LARGE SCALE GENOMIC DNA]</scope>
    <source>
        <strain evidence="10 11">UHCC 0370</strain>
    </source>
</reference>
<evidence type="ECO:0000313" key="10">
    <source>
        <dbReference type="EMBL" id="MEA5479430.1"/>
    </source>
</evidence>
<keyword evidence="5" id="KW-0805">Transcription regulation</keyword>
<evidence type="ECO:0000256" key="3">
    <source>
        <dbReference type="ARBA" id="ARBA00022679"/>
    </source>
</evidence>
<dbReference type="Gene3D" id="1.10.10.10">
    <property type="entry name" value="Winged helix-like DNA-binding domain superfamily/Winged helix DNA-binding domain"/>
    <property type="match status" value="1"/>
</dbReference>